<dbReference type="Proteomes" id="UP000437017">
    <property type="component" value="Unassembled WGS sequence"/>
</dbReference>
<keyword evidence="2" id="KW-1185">Reference proteome</keyword>
<reference evidence="1 2" key="1">
    <citation type="journal article" date="2019" name="PLoS ONE">
        <title>Genomic analyses reveal an absence of contemporary introgressive admixture between fin whales and blue whales, despite known hybrids.</title>
        <authorList>
            <person name="Westbury M.V."/>
            <person name="Petersen B."/>
            <person name="Lorenzen E.D."/>
        </authorList>
    </citation>
    <scope>NUCLEOTIDE SEQUENCE [LARGE SCALE GENOMIC DNA]</scope>
    <source>
        <strain evidence="1">FinWhale-01</strain>
    </source>
</reference>
<proteinExistence type="predicted"/>
<gene>
    <name evidence="1" type="ORF">E2I00_001395</name>
</gene>
<evidence type="ECO:0000313" key="2">
    <source>
        <dbReference type="Proteomes" id="UP000437017"/>
    </source>
</evidence>
<organism evidence="1 2">
    <name type="scientific">Balaenoptera physalus</name>
    <name type="common">Fin whale</name>
    <name type="synonym">Balaena physalus</name>
    <dbReference type="NCBI Taxonomy" id="9770"/>
    <lineage>
        <taxon>Eukaryota</taxon>
        <taxon>Metazoa</taxon>
        <taxon>Chordata</taxon>
        <taxon>Craniata</taxon>
        <taxon>Vertebrata</taxon>
        <taxon>Euteleostomi</taxon>
        <taxon>Mammalia</taxon>
        <taxon>Eutheria</taxon>
        <taxon>Laurasiatheria</taxon>
        <taxon>Artiodactyla</taxon>
        <taxon>Whippomorpha</taxon>
        <taxon>Cetacea</taxon>
        <taxon>Mysticeti</taxon>
        <taxon>Balaenopteridae</taxon>
        <taxon>Balaenoptera</taxon>
    </lineage>
</organism>
<evidence type="ECO:0000313" key="1">
    <source>
        <dbReference type="EMBL" id="KAB0402413.1"/>
    </source>
</evidence>
<dbReference type="AlphaFoldDB" id="A0A6A1Q5I6"/>
<dbReference type="EMBL" id="SGJD01000996">
    <property type="protein sequence ID" value="KAB0402413.1"/>
    <property type="molecule type" value="Genomic_DNA"/>
</dbReference>
<accession>A0A6A1Q5I6</accession>
<comment type="caution">
    <text evidence="1">The sequence shown here is derived from an EMBL/GenBank/DDBJ whole genome shotgun (WGS) entry which is preliminary data.</text>
</comment>
<name>A0A6A1Q5I6_BALPH</name>
<sequence length="24" mass="2571">MLCLPGVSHCACHHLLQSHKEGIG</sequence>
<protein>
    <submittedName>
        <fullName evidence="1">Uncharacterized protein</fullName>
    </submittedName>
</protein>